<evidence type="ECO:0000313" key="3">
    <source>
        <dbReference type="Proteomes" id="UP000030669"/>
    </source>
</evidence>
<dbReference type="InterPro" id="IPR011989">
    <property type="entry name" value="ARM-like"/>
</dbReference>
<proteinExistence type="predicted"/>
<keyword evidence="3" id="KW-1185">Reference proteome</keyword>
<gene>
    <name evidence="2" type="ORF">GLOTRDRAFT_129602</name>
</gene>
<feature type="region of interest" description="Disordered" evidence="1">
    <location>
        <begin position="666"/>
        <end position="696"/>
    </location>
</feature>
<sequence>MAPLLINSDEDLRQSVLGLAELFSDIAPVGPEQVTLTGQVYDFVLSLLKVGDGQAKTWAVIILPEILEDGKHASSVKRDLEVIVAEIVESGPISRLKRLLDHAILKPKIEGHLQRVLSAIVNNLLDKENDEFREKAQTELDRLIELDVLRRIVIQDGLIQRLDKLLGDEDDVDASIQMSAVTALSCLLSHDDVFNHAHALLGQIVDHLIELILRNDQDAASAAVRAWNKLLEKCEAGIDAREQLRVAVAMENLSRVRNEWAASTYLSTITRSTLIKLWDDYADMSTQSMREVIKGLARDFSGQYGSREREAAQAELASYVNLTPFRQATLDVGLLKELNTLLYTSHDAEVEASAISALSLLLSYEDIFNAAGELLDQIVQHLIKLFMSNDSSAAETAIGGWSKLVKQADENTCKRVLTRQAIETLTKVCNESSPKSVHHMAKRTLDNLKKTYATILSELKDVLDDPVNGFSYPDYLRIVQEASTELSHLVEPGSVHEVELQPELLKELDIVLYASRNGRLEASAALALYGLLSNEDVFNGARALLDQITQHLINLFMSNADDAAEAAILTWCKLVRQSDENTRKTIMTKRALATLRHVHNRPWWWKNVRHTARLTLWYLLKSYPEARLLTDVLEHDEDNELIDSKVQDELQDLSNDEILMQLREEIDKLEDEENRGSSADPADDTGMSSNSDKDNN</sequence>
<dbReference type="AlphaFoldDB" id="S7Q5J5"/>
<dbReference type="EMBL" id="KB469302">
    <property type="protein sequence ID" value="EPQ55321.1"/>
    <property type="molecule type" value="Genomic_DNA"/>
</dbReference>
<protein>
    <submittedName>
        <fullName evidence="2">ARM repeat-containing protein</fullName>
    </submittedName>
</protein>
<accession>S7Q5J5</accession>
<dbReference type="GeneID" id="19301972"/>
<dbReference type="SUPFAM" id="SSF48371">
    <property type="entry name" value="ARM repeat"/>
    <property type="match status" value="1"/>
</dbReference>
<dbReference type="InterPro" id="IPR016024">
    <property type="entry name" value="ARM-type_fold"/>
</dbReference>
<dbReference type="KEGG" id="gtr:GLOTRDRAFT_129602"/>
<dbReference type="Gene3D" id="1.25.10.10">
    <property type="entry name" value="Leucine-rich Repeat Variant"/>
    <property type="match status" value="2"/>
</dbReference>
<reference evidence="2 3" key="1">
    <citation type="journal article" date="2012" name="Science">
        <title>The Paleozoic origin of enzymatic lignin decomposition reconstructed from 31 fungal genomes.</title>
        <authorList>
            <person name="Floudas D."/>
            <person name="Binder M."/>
            <person name="Riley R."/>
            <person name="Barry K."/>
            <person name="Blanchette R.A."/>
            <person name="Henrissat B."/>
            <person name="Martinez A.T."/>
            <person name="Otillar R."/>
            <person name="Spatafora J.W."/>
            <person name="Yadav J.S."/>
            <person name="Aerts A."/>
            <person name="Benoit I."/>
            <person name="Boyd A."/>
            <person name="Carlson A."/>
            <person name="Copeland A."/>
            <person name="Coutinho P.M."/>
            <person name="de Vries R.P."/>
            <person name="Ferreira P."/>
            <person name="Findley K."/>
            <person name="Foster B."/>
            <person name="Gaskell J."/>
            <person name="Glotzer D."/>
            <person name="Gorecki P."/>
            <person name="Heitman J."/>
            <person name="Hesse C."/>
            <person name="Hori C."/>
            <person name="Igarashi K."/>
            <person name="Jurgens J.A."/>
            <person name="Kallen N."/>
            <person name="Kersten P."/>
            <person name="Kohler A."/>
            <person name="Kuees U."/>
            <person name="Kumar T.K.A."/>
            <person name="Kuo A."/>
            <person name="LaButti K."/>
            <person name="Larrondo L.F."/>
            <person name="Lindquist E."/>
            <person name="Ling A."/>
            <person name="Lombard V."/>
            <person name="Lucas S."/>
            <person name="Lundell T."/>
            <person name="Martin R."/>
            <person name="McLaughlin D.J."/>
            <person name="Morgenstern I."/>
            <person name="Morin E."/>
            <person name="Murat C."/>
            <person name="Nagy L.G."/>
            <person name="Nolan M."/>
            <person name="Ohm R.A."/>
            <person name="Patyshakuliyeva A."/>
            <person name="Rokas A."/>
            <person name="Ruiz-Duenas F.J."/>
            <person name="Sabat G."/>
            <person name="Salamov A."/>
            <person name="Samejima M."/>
            <person name="Schmutz J."/>
            <person name="Slot J.C."/>
            <person name="St John F."/>
            <person name="Stenlid J."/>
            <person name="Sun H."/>
            <person name="Sun S."/>
            <person name="Syed K."/>
            <person name="Tsang A."/>
            <person name="Wiebenga A."/>
            <person name="Young D."/>
            <person name="Pisabarro A."/>
            <person name="Eastwood D.C."/>
            <person name="Martin F."/>
            <person name="Cullen D."/>
            <person name="Grigoriev I.V."/>
            <person name="Hibbett D.S."/>
        </authorList>
    </citation>
    <scope>NUCLEOTIDE SEQUENCE [LARGE SCALE GENOMIC DNA]</scope>
    <source>
        <strain evidence="2 3">ATCC 11539</strain>
    </source>
</reference>
<evidence type="ECO:0000256" key="1">
    <source>
        <dbReference type="SAM" id="MobiDB-lite"/>
    </source>
</evidence>
<dbReference type="RefSeq" id="XP_007866461.1">
    <property type="nucleotide sequence ID" value="XM_007868270.1"/>
</dbReference>
<evidence type="ECO:0000313" key="2">
    <source>
        <dbReference type="EMBL" id="EPQ55321.1"/>
    </source>
</evidence>
<name>S7Q5J5_GLOTA</name>
<dbReference type="HOGENOM" id="CLU_395897_0_0_1"/>
<dbReference type="Proteomes" id="UP000030669">
    <property type="component" value="Unassembled WGS sequence"/>
</dbReference>
<organism evidence="2 3">
    <name type="scientific">Gloeophyllum trabeum (strain ATCC 11539 / FP-39264 / Madison 617)</name>
    <name type="common">Brown rot fungus</name>
    <dbReference type="NCBI Taxonomy" id="670483"/>
    <lineage>
        <taxon>Eukaryota</taxon>
        <taxon>Fungi</taxon>
        <taxon>Dikarya</taxon>
        <taxon>Basidiomycota</taxon>
        <taxon>Agaricomycotina</taxon>
        <taxon>Agaricomycetes</taxon>
        <taxon>Gloeophyllales</taxon>
        <taxon>Gloeophyllaceae</taxon>
        <taxon>Gloeophyllum</taxon>
    </lineage>
</organism>